<dbReference type="Proteomes" id="UP001567538">
    <property type="component" value="Unassembled WGS sequence"/>
</dbReference>
<feature type="binding site" evidence="9">
    <location>
        <begin position="303"/>
        <end position="304"/>
    </location>
    <ligand>
        <name>substrate</name>
    </ligand>
</feature>
<dbReference type="PIRSF" id="PIRSF000124">
    <property type="entry name" value="UDPglc_GDPman_dh"/>
    <property type="match status" value="1"/>
</dbReference>
<dbReference type="AlphaFoldDB" id="A0ABD1IDD6"/>
<comment type="similarity">
    <text evidence="2 7">Belongs to the UDP-glucose/GDP-mannose dehydrogenase family.</text>
</comment>
<dbReference type="InterPro" id="IPR014027">
    <property type="entry name" value="UDP-Glc/GDP-Man_DH_C"/>
</dbReference>
<evidence type="ECO:0000256" key="4">
    <source>
        <dbReference type="ARBA" id="ARBA00023002"/>
    </source>
</evidence>
<dbReference type="InterPro" id="IPR014026">
    <property type="entry name" value="UDP-Glc/GDP-Man_DH_dimer"/>
</dbReference>
<evidence type="ECO:0000256" key="8">
    <source>
        <dbReference type="PIRSR" id="PIRSR500133-1"/>
    </source>
</evidence>
<accession>A0ABD1IDD6</accession>
<evidence type="ECO:0000256" key="2">
    <source>
        <dbReference type="ARBA" id="ARBA00006601"/>
    </source>
</evidence>
<dbReference type="InterPro" id="IPR008927">
    <property type="entry name" value="6-PGluconate_DH-like_C_sf"/>
</dbReference>
<evidence type="ECO:0000256" key="1">
    <source>
        <dbReference type="ARBA" id="ARBA00004701"/>
    </source>
</evidence>
<feature type="binding site" evidence="9">
    <location>
        <begin position="185"/>
        <end position="189"/>
    </location>
    <ligand>
        <name>substrate</name>
    </ligand>
</feature>
<reference evidence="12 13" key="1">
    <citation type="submission" date="2024-06" db="EMBL/GenBank/DDBJ databases">
        <title>A chromosome level genome sequence of Diviner's sage (Salvia divinorum).</title>
        <authorList>
            <person name="Ford S.A."/>
            <person name="Ro D.-K."/>
            <person name="Ness R.W."/>
            <person name="Phillips M.A."/>
        </authorList>
    </citation>
    <scope>NUCLEOTIDE SEQUENCE [LARGE SCALE GENOMIC DNA]</scope>
    <source>
        <strain evidence="12">SAF-2024a</strain>
        <tissue evidence="12">Leaf</tissue>
    </source>
</reference>
<dbReference type="InterPro" id="IPR001732">
    <property type="entry name" value="UDP-Glc/GDP-Man_DH_N"/>
</dbReference>
<dbReference type="NCBIfam" id="TIGR03026">
    <property type="entry name" value="NDP-sugDHase"/>
    <property type="match status" value="1"/>
</dbReference>
<dbReference type="InterPro" id="IPR028356">
    <property type="entry name" value="UDPglc_DH_euk"/>
</dbReference>
<dbReference type="PIRSF" id="PIRSF500133">
    <property type="entry name" value="UDPglc_DH_euk"/>
    <property type="match status" value="1"/>
</dbReference>
<feature type="binding site" evidence="10">
    <location>
        <begin position="8"/>
        <end position="13"/>
    </location>
    <ligand>
        <name>NAD(+)</name>
        <dbReference type="ChEBI" id="CHEBI:57540"/>
    </ligand>
</feature>
<dbReference type="SUPFAM" id="SSF51735">
    <property type="entry name" value="NAD(P)-binding Rossmann-fold domains"/>
    <property type="match status" value="1"/>
</dbReference>
<evidence type="ECO:0000259" key="11">
    <source>
        <dbReference type="SMART" id="SM00984"/>
    </source>
</evidence>
<dbReference type="Pfam" id="PF03720">
    <property type="entry name" value="UDPG_MGDP_dh_C"/>
    <property type="match status" value="1"/>
</dbReference>
<keyword evidence="13" id="KW-1185">Reference proteome</keyword>
<dbReference type="Pfam" id="PF00984">
    <property type="entry name" value="UDPG_MGDP_dh"/>
    <property type="match status" value="1"/>
</dbReference>
<dbReference type="SUPFAM" id="SSF52413">
    <property type="entry name" value="UDP-glucose/GDP-mannose dehydrogenase C-terminal domain"/>
    <property type="match status" value="1"/>
</dbReference>
<comment type="catalytic activity">
    <reaction evidence="6 7">
        <text>UDP-alpha-D-glucose + 2 NAD(+) + H2O = UDP-alpha-D-glucuronate + 2 NADH + 3 H(+)</text>
        <dbReference type="Rhea" id="RHEA:23596"/>
        <dbReference type="ChEBI" id="CHEBI:15377"/>
        <dbReference type="ChEBI" id="CHEBI:15378"/>
        <dbReference type="ChEBI" id="CHEBI:57540"/>
        <dbReference type="ChEBI" id="CHEBI:57945"/>
        <dbReference type="ChEBI" id="CHEBI:58052"/>
        <dbReference type="ChEBI" id="CHEBI:58885"/>
        <dbReference type="EC" id="1.1.1.22"/>
    </reaction>
</comment>
<feature type="binding site" evidence="10">
    <location>
        <begin position="241"/>
        <end position="244"/>
    </location>
    <ligand>
        <name>NAD(+)</name>
        <dbReference type="ChEBI" id="CHEBI:57540"/>
    </ligand>
</feature>
<feature type="binding site" evidence="10">
    <location>
        <begin position="86"/>
        <end position="90"/>
    </location>
    <ligand>
        <name>NAD(+)</name>
        <dbReference type="ChEBI" id="CHEBI:57540"/>
    </ligand>
</feature>
<dbReference type="PANTHER" id="PTHR11374">
    <property type="entry name" value="UDP-GLUCOSE DEHYDROGENASE/UDP-MANNAC DEHYDROGENASE"/>
    <property type="match status" value="1"/>
</dbReference>
<dbReference type="Gene3D" id="3.40.50.720">
    <property type="entry name" value="NAD(P)-binding Rossmann-like Domain"/>
    <property type="match status" value="3"/>
</dbReference>
<dbReference type="EMBL" id="JBEAFC010000002">
    <property type="protein sequence ID" value="KAL1566372.1"/>
    <property type="molecule type" value="Genomic_DNA"/>
</dbReference>
<feature type="binding site" evidence="10">
    <location>
        <position position="33"/>
    </location>
    <ligand>
        <name>NAD(+)</name>
        <dbReference type="ChEBI" id="CHEBI:57540"/>
    </ligand>
</feature>
<feature type="binding site" evidence="9">
    <location>
        <begin position="126"/>
        <end position="130"/>
    </location>
    <ligand>
        <name>substrate</name>
    </ligand>
</feature>
<dbReference type="SUPFAM" id="SSF48179">
    <property type="entry name" value="6-phosphogluconate dehydrogenase C-terminal domain-like"/>
    <property type="match status" value="1"/>
</dbReference>
<evidence type="ECO:0000256" key="3">
    <source>
        <dbReference type="ARBA" id="ARBA00012954"/>
    </source>
</evidence>
<name>A0ABD1IDD6_SALDI</name>
<feature type="binding site" evidence="10">
    <location>
        <position position="311"/>
    </location>
    <ligand>
        <name>NAD(+)</name>
        <dbReference type="ChEBI" id="CHEBI:57540"/>
    </ligand>
</feature>
<feature type="binding site" evidence="10">
    <location>
        <position position="38"/>
    </location>
    <ligand>
        <name>NAD(+)</name>
        <dbReference type="ChEBI" id="CHEBI:57540"/>
    </ligand>
</feature>
<feature type="binding site" evidence="10">
    <location>
        <position position="130"/>
    </location>
    <ligand>
        <name>NAD(+)</name>
        <dbReference type="ChEBI" id="CHEBI:57540"/>
    </ligand>
</feature>
<dbReference type="Pfam" id="PF03721">
    <property type="entry name" value="UDPG_MGDP_dh_N"/>
    <property type="match status" value="2"/>
</dbReference>
<protein>
    <recommendedName>
        <fullName evidence="3 7">UDP-glucose 6-dehydrogenase</fullName>
        <ecNumber evidence="3 7">1.1.1.22</ecNumber>
    </recommendedName>
</protein>
<evidence type="ECO:0000256" key="7">
    <source>
        <dbReference type="PIRNR" id="PIRNR000124"/>
    </source>
</evidence>
<gene>
    <name evidence="12" type="primary">UGD3</name>
    <name evidence="12" type="ORF">AAHA92_01987</name>
</gene>
<dbReference type="InterPro" id="IPR036220">
    <property type="entry name" value="UDP-Glc/GDP-Man_DH_C_sf"/>
</dbReference>
<comment type="pathway">
    <text evidence="1">Nucleotide-sugar biosynthesis; UDP-alpha-D-glucuronate biosynthesis; UDP-alpha-D-glucuronate from UDP-alpha-D-glucose: step 1/1.</text>
</comment>
<dbReference type="InterPro" id="IPR036291">
    <property type="entry name" value="NAD(P)-bd_dom_sf"/>
</dbReference>
<dbReference type="FunFam" id="3.40.50.720:FF:000089">
    <property type="entry name" value="UDP-glucose 6-dehydrogenase"/>
    <property type="match status" value="1"/>
</dbReference>
<evidence type="ECO:0000256" key="6">
    <source>
        <dbReference type="ARBA" id="ARBA00047473"/>
    </source>
</evidence>
<dbReference type="PANTHER" id="PTHR11374:SF3">
    <property type="entry name" value="UDP-GLUCOSE 6-DEHYDROGENASE"/>
    <property type="match status" value="1"/>
</dbReference>
<organism evidence="12 13">
    <name type="scientific">Salvia divinorum</name>
    <name type="common">Maria pastora</name>
    <name type="synonym">Diviner's sage</name>
    <dbReference type="NCBI Taxonomy" id="28513"/>
    <lineage>
        <taxon>Eukaryota</taxon>
        <taxon>Viridiplantae</taxon>
        <taxon>Streptophyta</taxon>
        <taxon>Embryophyta</taxon>
        <taxon>Tracheophyta</taxon>
        <taxon>Spermatophyta</taxon>
        <taxon>Magnoliopsida</taxon>
        <taxon>eudicotyledons</taxon>
        <taxon>Gunneridae</taxon>
        <taxon>Pentapetalae</taxon>
        <taxon>asterids</taxon>
        <taxon>lamiids</taxon>
        <taxon>Lamiales</taxon>
        <taxon>Lamiaceae</taxon>
        <taxon>Nepetoideae</taxon>
        <taxon>Mentheae</taxon>
        <taxon>Salviinae</taxon>
        <taxon>Salvia</taxon>
        <taxon>Salvia subgen. Calosphace</taxon>
    </lineage>
</organism>
<comment type="caution">
    <text evidence="12">The sequence shown here is derived from an EMBL/GenBank/DDBJ whole genome shotgun (WGS) entry which is preliminary data.</text>
</comment>
<proteinExistence type="inferred from homology"/>
<dbReference type="FunFam" id="1.20.5.100:FF:000001">
    <property type="entry name" value="UDP-glucose 6-dehydrogenase"/>
    <property type="match status" value="1"/>
</dbReference>
<keyword evidence="4 7" id="KW-0560">Oxidoreductase</keyword>
<dbReference type="GO" id="GO:0003979">
    <property type="term" value="F:UDP-glucose 6-dehydrogenase activity"/>
    <property type="evidence" value="ECO:0007669"/>
    <property type="project" value="UniProtKB-EC"/>
</dbReference>
<feature type="domain" description="UDP-glucose/GDP-mannose dehydrogenase C-terminal" evidence="11">
    <location>
        <begin position="297"/>
        <end position="421"/>
    </location>
</feature>
<evidence type="ECO:0000313" key="12">
    <source>
        <dbReference type="EMBL" id="KAL1566372.1"/>
    </source>
</evidence>
<dbReference type="EC" id="1.1.1.22" evidence="3 7"/>
<evidence type="ECO:0000256" key="9">
    <source>
        <dbReference type="PIRSR" id="PIRSR500133-2"/>
    </source>
</evidence>
<dbReference type="InterPro" id="IPR017476">
    <property type="entry name" value="UDP-Glc/GDP-Man"/>
</dbReference>
<dbReference type="SMART" id="SM00984">
    <property type="entry name" value="UDPG_MGDP_dh_C"/>
    <property type="match status" value="1"/>
</dbReference>
<evidence type="ECO:0000313" key="13">
    <source>
        <dbReference type="Proteomes" id="UP001567538"/>
    </source>
</evidence>
<evidence type="ECO:0000256" key="10">
    <source>
        <dbReference type="PIRSR" id="PIRSR500133-3"/>
    </source>
</evidence>
<feature type="binding site" evidence="9">
    <location>
        <position position="225"/>
    </location>
    <ligand>
        <name>substrate</name>
    </ligand>
</feature>
<keyword evidence="5 7" id="KW-0520">NAD</keyword>
<feature type="active site" description="Nucleophile" evidence="8">
    <location>
        <position position="241"/>
    </location>
</feature>
<feature type="binding site" evidence="9">
    <location>
        <begin position="232"/>
        <end position="238"/>
    </location>
    <ligand>
        <name>substrate</name>
    </ligand>
</feature>
<feature type="binding site" evidence="9">
    <location>
        <position position="416"/>
    </location>
    <ligand>
        <name>substrate</name>
    </ligand>
</feature>
<evidence type="ECO:0000256" key="5">
    <source>
        <dbReference type="ARBA" id="ARBA00023027"/>
    </source>
</evidence>
<dbReference type="Gene3D" id="1.20.5.100">
    <property type="entry name" value="Cytochrome c1, transmembrane anchor, C-terminal"/>
    <property type="match status" value="1"/>
</dbReference>
<sequence>MVKICCIGAGYVGGPTMAVIAVKCPSIEVAVVDISISRIQAWNSDHLPIYEPGLDEVVKQRRGKNLFFSTDIERHVAEADIVFVSVNTPTKTRGLGAGKAADLTYWESAARMIRQDCRREILSNPEFLAEGTAILDLFNPDRVLIGGRETSDGRKAVETLKSVYAHWVPEDKILCTNLWSAELSKLAANAFLAQRISSVNAMSALCEATGADVAQVAHAIGTDSRIGPKFLKASVGFGGSCFQKDILNLVYICECNGLAEVAGYWKQVIKVNDYQKSRFVNRVVSSMFNTVAGKKVAILGFAFKKDTGDTRETAAIDVCKGLIGDKAHLRIYDPQVSEEQIQRDLALNKFEWDHPAHLQPPAAGADKQVSVVGDAYEAAKGAHAVCVLTEWGEFKGLDYGRIYEGMQKPAFVFDGRNVVDVEKLREIGFIVYSIGKPMDSWLKDMPAVA</sequence>